<keyword evidence="3" id="KW-1185">Reference proteome</keyword>
<dbReference type="CDD" id="cd11336">
    <property type="entry name" value="AmyAc_MTSase"/>
    <property type="match status" value="1"/>
</dbReference>
<dbReference type="NCBIfam" id="TIGR02401">
    <property type="entry name" value="trehalose_TreY"/>
    <property type="match status" value="1"/>
</dbReference>
<protein>
    <submittedName>
        <fullName evidence="2">Malto-oligosyltrehalose synthase</fullName>
    </submittedName>
</protein>
<dbReference type="InterPro" id="IPR017853">
    <property type="entry name" value="GH"/>
</dbReference>
<dbReference type="Gene3D" id="3.30.1590.10">
    <property type="entry name" value="Maltooligosyl trehalose synthase, domain 2"/>
    <property type="match status" value="1"/>
</dbReference>
<evidence type="ECO:0000259" key="1">
    <source>
        <dbReference type="SMART" id="SM00642"/>
    </source>
</evidence>
<comment type="caution">
    <text evidence="2">The sequence shown here is derived from an EMBL/GenBank/DDBJ whole genome shotgun (WGS) entry which is preliminary data.</text>
</comment>
<dbReference type="Pfam" id="PF00128">
    <property type="entry name" value="Alpha-amylase"/>
    <property type="match status" value="1"/>
</dbReference>
<gene>
    <name evidence="2" type="primary">treY</name>
    <name evidence="2" type="ORF">IRY30_06745</name>
</gene>
<sequence length="777" mass="86841">MSATYRLQLRGPSSDPSQAFTFADAEARIDYFVRLGVSHLYLSPILTAPPESTHNYDVVDPTTVNPELGGLEGLKSLAESAHAAGLKIVVDIVPNHVGVDDPSLNEWWWDVLKLGQESEFANYFDIDWSADNGAGGRLGLPVLGSEDDIQALEIDGDILRYYDNEFPIAPGTGEGTPQEVHDRQHYRLMFWRDGIINYRRFFSINGLAGLRQEDPVVFEHTHRILNQLLAADLIDGVRVDHPDGLADPFGYLENLRNLIGEDRWLLIEKILGVSEPLDPRLSVNGTTGYDALREFDGVFVNRNSVRELSNVAEEWTGSKWDYAAFELAEEELKSDVARFELAAEVRRLARAVRADNWSTTGESVSDDLLEETLVGLVAAMPVYRADYQSLSRVTSTILAKTLTRYPERADALDLISSALLARGEANTRFAQVCGAVMAKGVEDTAFYRGSRLISLQEVGGAPGRFGVSLAEYHMLQAERVRLWPGTMTALTTHDTKRGEDVRSRITAITEVREEFADLCAAIDYVDGMTCHFLLQNIIGVWPSQGQPGEDVRERLHEYATKAMRETGVRTTWFDVDEEFETSIHEWIDRVIDDHGQLIGNFVQLISHGGEQIALSKKLLQLMSPGIPDIYQGTEFFTDSLVDPDNRRKVDFDARLDTLDRVSRGDITTPDEQRLSLIATALRVRAHWDLDGESYLPVMAKGSLYRSIVGMLRGDNVITLVTRRPITVERAGGWGDTTVVLPEGLWEDQLRGGTIWQGEVQLKDVFADRGQALLTRMK</sequence>
<dbReference type="InterPro" id="IPR006047">
    <property type="entry name" value="GH13_cat_dom"/>
</dbReference>
<organism evidence="2 3">
    <name type="scientific">Corynebacterium suicordis DSM 45110</name>
    <dbReference type="NCBI Taxonomy" id="1121369"/>
    <lineage>
        <taxon>Bacteria</taxon>
        <taxon>Bacillati</taxon>
        <taxon>Actinomycetota</taxon>
        <taxon>Actinomycetes</taxon>
        <taxon>Mycobacteriales</taxon>
        <taxon>Corynebacteriaceae</taxon>
        <taxon>Corynebacterium</taxon>
    </lineage>
</organism>
<dbReference type="PANTHER" id="PTHR10357">
    <property type="entry name" value="ALPHA-AMYLASE FAMILY MEMBER"/>
    <property type="match status" value="1"/>
</dbReference>
<dbReference type="PANTHER" id="PTHR10357:SF216">
    <property type="entry name" value="MALTOOLIGOSYL TREHALOSE SYNTHASE-RELATED"/>
    <property type="match status" value="1"/>
</dbReference>
<feature type="domain" description="Glycosyl hydrolase family 13 catalytic" evidence="1">
    <location>
        <begin position="18"/>
        <end position="662"/>
    </location>
</feature>
<dbReference type="Gene3D" id="3.20.20.80">
    <property type="entry name" value="Glycosidases"/>
    <property type="match status" value="1"/>
</dbReference>
<dbReference type="SMART" id="SM00642">
    <property type="entry name" value="Aamy"/>
    <property type="match status" value="1"/>
</dbReference>
<evidence type="ECO:0000313" key="2">
    <source>
        <dbReference type="EMBL" id="MBF4553775.1"/>
    </source>
</evidence>
<reference evidence="2 3" key="1">
    <citation type="submission" date="2020-10" db="EMBL/GenBank/DDBJ databases">
        <title>Novel species in genus Corynebacterium.</title>
        <authorList>
            <person name="Zhang G."/>
        </authorList>
    </citation>
    <scope>NUCLEOTIDE SEQUENCE [LARGE SCALE GENOMIC DNA]</scope>
    <source>
        <strain evidence="2 3">DSM 45110</strain>
    </source>
</reference>
<dbReference type="Gene3D" id="1.10.10.470">
    <property type="entry name" value="Maltooligosyl trehalose synthase, domain 4"/>
    <property type="match status" value="1"/>
</dbReference>
<dbReference type="EMBL" id="JADKMY010000002">
    <property type="protein sequence ID" value="MBF4553775.1"/>
    <property type="molecule type" value="Genomic_DNA"/>
</dbReference>
<dbReference type="Gene3D" id="1.10.150.200">
    <property type="entry name" value="Maltooligosyl trehalose synthase, domain 3"/>
    <property type="match status" value="1"/>
</dbReference>
<name>A0ABR9ZK11_9CORY</name>
<accession>A0ABR9ZK11</accession>
<dbReference type="RefSeq" id="WP_194556676.1">
    <property type="nucleotide sequence ID" value="NZ_JADKMY010000002.1"/>
</dbReference>
<proteinExistence type="predicted"/>
<dbReference type="Proteomes" id="UP000635902">
    <property type="component" value="Unassembled WGS sequence"/>
</dbReference>
<evidence type="ECO:0000313" key="3">
    <source>
        <dbReference type="Proteomes" id="UP000635902"/>
    </source>
</evidence>
<dbReference type="InterPro" id="IPR012767">
    <property type="entry name" value="Trehalose_TreY"/>
</dbReference>
<dbReference type="InterPro" id="IPR013797">
    <property type="entry name" value="Maltooligo_trehalose_synth_4"/>
</dbReference>
<dbReference type="SUPFAM" id="SSF51445">
    <property type="entry name" value="(Trans)glycosidases"/>
    <property type="match status" value="1"/>
</dbReference>